<comment type="caution">
    <text evidence="2">The sequence shown here is derived from an EMBL/GenBank/DDBJ whole genome shotgun (WGS) entry which is preliminary data.</text>
</comment>
<sequence>MLACGMFRRAFIAALLAATPSLAQPLAQPVAVPDCTVDGRLADNNGLKLDITYRCRATQPLSFRSVEDRTSSYVQDLKLEQRDGIAEARYRFDLSGFARAVDSTSLAVQRGNGVLAILGSWLLEPQGYDRAPTIDIRMATGPGLVFAAGLPKVGDAWRLSGAPVVTAGYTALGRLAYRELAVPAPGSLRPGQPRTDGVLRVAILDGVGEGARDDLFDWVERTAQAQSNYWQGFTAKQALLGLVPVTHRRGVGYGRSVPGGGVTVMVEVGTDVDRRRLFDDWVLTHELIHTGMPFIRRGGTWFMEGAATYVEPIIRARAGWKTEEEVWREWVDNMPKGVQAFSSSMANARGQENYWGGATFMLLADVGLRRATNGAKGLEDCLAGVLWSGLDGARRAIIAEYAAACDRVTGTTVMSGLVERHFNNAEPVDLAALWRDLGISLVGSRIALDENAPSAKWRKLIVPGTHPPRRIKLPWES</sequence>
<dbReference type="AlphaFoldDB" id="A0A512N335"/>
<dbReference type="EMBL" id="BKAJ01000004">
    <property type="protein sequence ID" value="GEP53011.1"/>
    <property type="molecule type" value="Genomic_DNA"/>
</dbReference>
<organism evidence="2 3">
    <name type="scientific">Reyranella soli</name>
    <dbReference type="NCBI Taxonomy" id="1230389"/>
    <lineage>
        <taxon>Bacteria</taxon>
        <taxon>Pseudomonadati</taxon>
        <taxon>Pseudomonadota</taxon>
        <taxon>Alphaproteobacteria</taxon>
        <taxon>Hyphomicrobiales</taxon>
        <taxon>Reyranellaceae</taxon>
        <taxon>Reyranella</taxon>
    </lineage>
</organism>
<evidence type="ECO:0008006" key="4">
    <source>
        <dbReference type="Google" id="ProtNLM"/>
    </source>
</evidence>
<reference evidence="2 3" key="1">
    <citation type="submission" date="2019-07" db="EMBL/GenBank/DDBJ databases">
        <title>Whole genome shotgun sequence of Reyranella soli NBRC 108950.</title>
        <authorList>
            <person name="Hosoyama A."/>
            <person name="Uohara A."/>
            <person name="Ohji S."/>
            <person name="Ichikawa N."/>
        </authorList>
    </citation>
    <scope>NUCLEOTIDE SEQUENCE [LARGE SCALE GENOMIC DNA]</scope>
    <source>
        <strain evidence="2 3">NBRC 108950</strain>
    </source>
</reference>
<evidence type="ECO:0000256" key="1">
    <source>
        <dbReference type="SAM" id="SignalP"/>
    </source>
</evidence>
<feature type="chain" id="PRO_5022126469" description="Peptidase M61 catalytic domain-containing protein" evidence="1">
    <location>
        <begin position="24"/>
        <end position="477"/>
    </location>
</feature>
<keyword evidence="3" id="KW-1185">Reference proteome</keyword>
<protein>
    <recommendedName>
        <fullName evidence="4">Peptidase M61 catalytic domain-containing protein</fullName>
    </recommendedName>
</protein>
<evidence type="ECO:0000313" key="2">
    <source>
        <dbReference type="EMBL" id="GEP53011.1"/>
    </source>
</evidence>
<name>A0A512N335_9HYPH</name>
<proteinExistence type="predicted"/>
<accession>A0A512N335</accession>
<feature type="signal peptide" evidence="1">
    <location>
        <begin position="1"/>
        <end position="23"/>
    </location>
</feature>
<evidence type="ECO:0000313" key="3">
    <source>
        <dbReference type="Proteomes" id="UP000321058"/>
    </source>
</evidence>
<gene>
    <name evidence="2" type="ORF">RSO01_01770</name>
</gene>
<keyword evidence="1" id="KW-0732">Signal</keyword>
<dbReference type="Proteomes" id="UP000321058">
    <property type="component" value="Unassembled WGS sequence"/>
</dbReference>